<dbReference type="GO" id="GO:0071244">
    <property type="term" value="P:cellular response to carbon dioxide"/>
    <property type="evidence" value="ECO:0007669"/>
    <property type="project" value="TreeGrafter"/>
</dbReference>
<dbReference type="EMBL" id="KV417498">
    <property type="protein sequence ID" value="KZP29539.1"/>
    <property type="molecule type" value="Genomic_DNA"/>
</dbReference>
<sequence>SLQVLGIRYADSRVPESVATAYKSEDIFDHDTSHSTLPPCYLRHGPSELTVSPCTIRLSYAITAFGVQHVLVVGHTHCGGAAACMSVARTPSPSLAADTPLGRWLAPLTSIASSILEKTSNAPLDALVEENVRAQVANLSGAPAMQDAWEGGKTMSWIHELGYKI</sequence>
<dbReference type="InterPro" id="IPR001765">
    <property type="entry name" value="Carbonic_anhydrase"/>
</dbReference>
<feature type="binding site" evidence="7">
    <location>
        <position position="75"/>
    </location>
    <ligand>
        <name>Zn(2+)</name>
        <dbReference type="ChEBI" id="CHEBI:29105"/>
    </ligand>
</feature>
<accession>A0A166SK57</accession>
<dbReference type="InterPro" id="IPR036874">
    <property type="entry name" value="Carbonic_anhydrase_sf"/>
</dbReference>
<keyword evidence="5 8" id="KW-0456">Lyase</keyword>
<proteinExistence type="inferred from homology"/>
<dbReference type="STRING" id="436010.A0A166SK57"/>
<evidence type="ECO:0000256" key="1">
    <source>
        <dbReference type="ARBA" id="ARBA00006217"/>
    </source>
</evidence>
<evidence type="ECO:0000313" key="9">
    <source>
        <dbReference type="EMBL" id="KZP29539.1"/>
    </source>
</evidence>
<protein>
    <recommendedName>
        <fullName evidence="2 8">Carbonic anhydrase</fullName>
        <ecNumber evidence="2 8">4.2.1.1</ecNumber>
    </recommendedName>
    <alternativeName>
        <fullName evidence="8">Carbonate dehydratase</fullName>
    </alternativeName>
</protein>
<evidence type="ECO:0000256" key="6">
    <source>
        <dbReference type="ARBA" id="ARBA00048348"/>
    </source>
</evidence>
<keyword evidence="4 7" id="KW-0862">Zinc</keyword>
<evidence type="ECO:0000256" key="3">
    <source>
        <dbReference type="ARBA" id="ARBA00022723"/>
    </source>
</evidence>
<evidence type="ECO:0000256" key="4">
    <source>
        <dbReference type="ARBA" id="ARBA00022833"/>
    </source>
</evidence>
<evidence type="ECO:0000256" key="8">
    <source>
        <dbReference type="RuleBase" id="RU003956"/>
    </source>
</evidence>
<keyword evidence="10" id="KW-1185">Reference proteome</keyword>
<feature type="binding site" evidence="7">
    <location>
        <position position="11"/>
    </location>
    <ligand>
        <name>Zn(2+)</name>
        <dbReference type="ChEBI" id="CHEBI:29105"/>
    </ligand>
</feature>
<evidence type="ECO:0000256" key="7">
    <source>
        <dbReference type="PIRSR" id="PIRSR601765-1"/>
    </source>
</evidence>
<dbReference type="Proteomes" id="UP000076532">
    <property type="component" value="Unassembled WGS sequence"/>
</dbReference>
<feature type="binding site" evidence="7">
    <location>
        <position position="78"/>
    </location>
    <ligand>
        <name>Zn(2+)</name>
        <dbReference type="ChEBI" id="CHEBI:29105"/>
    </ligand>
</feature>
<comment type="similarity">
    <text evidence="1 8">Belongs to the beta-class carbonic anhydrase family.</text>
</comment>
<dbReference type="SMART" id="SM00947">
    <property type="entry name" value="Pro_CA"/>
    <property type="match status" value="1"/>
</dbReference>
<dbReference type="Pfam" id="PF00484">
    <property type="entry name" value="Pro_CA"/>
    <property type="match status" value="1"/>
</dbReference>
<dbReference type="GO" id="GO:0034599">
    <property type="term" value="P:cellular response to oxidative stress"/>
    <property type="evidence" value="ECO:0007669"/>
    <property type="project" value="TreeGrafter"/>
</dbReference>
<comment type="cofactor">
    <cofactor evidence="7">
        <name>Zn(2+)</name>
        <dbReference type="ChEBI" id="CHEBI:29105"/>
    </cofactor>
    <text evidence="7">Binds 1 zinc ion per subunit.</text>
</comment>
<reference evidence="9 10" key="1">
    <citation type="journal article" date="2016" name="Mol. Biol. Evol.">
        <title>Comparative Genomics of Early-Diverging Mushroom-Forming Fungi Provides Insights into the Origins of Lignocellulose Decay Capabilities.</title>
        <authorList>
            <person name="Nagy L.G."/>
            <person name="Riley R."/>
            <person name="Tritt A."/>
            <person name="Adam C."/>
            <person name="Daum C."/>
            <person name="Floudas D."/>
            <person name="Sun H."/>
            <person name="Yadav J.S."/>
            <person name="Pangilinan J."/>
            <person name="Larsson K.H."/>
            <person name="Matsuura K."/>
            <person name="Barry K."/>
            <person name="Labutti K."/>
            <person name="Kuo R."/>
            <person name="Ohm R.A."/>
            <person name="Bhattacharya S.S."/>
            <person name="Shirouzu T."/>
            <person name="Yoshinaga Y."/>
            <person name="Martin F.M."/>
            <person name="Grigoriev I.V."/>
            <person name="Hibbett D.S."/>
        </authorList>
    </citation>
    <scope>NUCLEOTIDE SEQUENCE [LARGE SCALE GENOMIC DNA]</scope>
    <source>
        <strain evidence="9 10">CBS 109695</strain>
    </source>
</reference>
<dbReference type="EC" id="4.2.1.1" evidence="2 8"/>
<feature type="non-terminal residue" evidence="9">
    <location>
        <position position="1"/>
    </location>
</feature>
<dbReference type="Gene3D" id="3.40.1050.10">
    <property type="entry name" value="Carbonic anhydrase"/>
    <property type="match status" value="1"/>
</dbReference>
<evidence type="ECO:0000256" key="2">
    <source>
        <dbReference type="ARBA" id="ARBA00012925"/>
    </source>
</evidence>
<comment type="catalytic activity">
    <reaction evidence="6 8">
        <text>hydrogencarbonate + H(+) = CO2 + H2O</text>
        <dbReference type="Rhea" id="RHEA:10748"/>
        <dbReference type="ChEBI" id="CHEBI:15377"/>
        <dbReference type="ChEBI" id="CHEBI:15378"/>
        <dbReference type="ChEBI" id="CHEBI:16526"/>
        <dbReference type="ChEBI" id="CHEBI:17544"/>
        <dbReference type="EC" id="4.2.1.1"/>
    </reaction>
</comment>
<dbReference type="GO" id="GO:0004089">
    <property type="term" value="F:carbonate dehydratase activity"/>
    <property type="evidence" value="ECO:0007669"/>
    <property type="project" value="UniProtKB-UniRule"/>
</dbReference>
<evidence type="ECO:0000256" key="5">
    <source>
        <dbReference type="ARBA" id="ARBA00023239"/>
    </source>
</evidence>
<dbReference type="PANTHER" id="PTHR11002">
    <property type="entry name" value="CARBONIC ANHYDRASE"/>
    <property type="match status" value="1"/>
</dbReference>
<dbReference type="GO" id="GO:0008270">
    <property type="term" value="F:zinc ion binding"/>
    <property type="evidence" value="ECO:0007669"/>
    <property type="project" value="UniProtKB-UniRule"/>
</dbReference>
<comment type="function">
    <text evidence="8">Reversible hydration of carbon dioxide.</text>
</comment>
<dbReference type="AlphaFoldDB" id="A0A166SK57"/>
<evidence type="ECO:0000313" key="10">
    <source>
        <dbReference type="Proteomes" id="UP000076532"/>
    </source>
</evidence>
<organism evidence="9 10">
    <name type="scientific">Athelia psychrophila</name>
    <dbReference type="NCBI Taxonomy" id="1759441"/>
    <lineage>
        <taxon>Eukaryota</taxon>
        <taxon>Fungi</taxon>
        <taxon>Dikarya</taxon>
        <taxon>Basidiomycota</taxon>
        <taxon>Agaricomycotina</taxon>
        <taxon>Agaricomycetes</taxon>
        <taxon>Agaricomycetidae</taxon>
        <taxon>Atheliales</taxon>
        <taxon>Atheliaceae</taxon>
        <taxon>Athelia</taxon>
    </lineage>
</organism>
<dbReference type="OrthoDB" id="10248475at2759"/>
<keyword evidence="3 7" id="KW-0479">Metal-binding</keyword>
<name>A0A166SK57_9AGAM</name>
<gene>
    <name evidence="9" type="ORF">FIBSPDRAFT_727362</name>
</gene>
<dbReference type="SUPFAM" id="SSF53056">
    <property type="entry name" value="beta-carbonic anhydrase, cab"/>
    <property type="match status" value="1"/>
</dbReference>
<dbReference type="PANTHER" id="PTHR11002:SF76">
    <property type="entry name" value="CARBONIC ANHYDRASE"/>
    <property type="match status" value="1"/>
</dbReference>